<organism evidence="2">
    <name type="scientific">Rhodotorula toruloides</name>
    <name type="common">Yeast</name>
    <name type="synonym">Rhodosporidium toruloides</name>
    <dbReference type="NCBI Taxonomy" id="5286"/>
    <lineage>
        <taxon>Eukaryota</taxon>
        <taxon>Fungi</taxon>
        <taxon>Dikarya</taxon>
        <taxon>Basidiomycota</taxon>
        <taxon>Pucciniomycotina</taxon>
        <taxon>Microbotryomycetes</taxon>
        <taxon>Sporidiobolales</taxon>
        <taxon>Sporidiobolaceae</taxon>
        <taxon>Rhodotorula</taxon>
    </lineage>
</organism>
<dbReference type="EMBL" id="LK052958">
    <property type="protein sequence ID" value="CDR49153.1"/>
    <property type="molecule type" value="Genomic_DNA"/>
</dbReference>
<gene>
    <name evidence="2" type="ORF">RHTO0S_23e01794g</name>
</gene>
<accession>A0A061BME6</accession>
<feature type="compositionally biased region" description="Polar residues" evidence="1">
    <location>
        <begin position="213"/>
        <end position="230"/>
    </location>
</feature>
<proteinExistence type="predicted"/>
<name>A0A061BME6_RHOTO</name>
<reference evidence="2" key="1">
    <citation type="journal article" date="2014" name="Genome Announc.">
        <title>Draft genome sequence of Rhodosporidium toruloides CECT1137, an oleaginous yeast of biotechnological interest.</title>
        <authorList>
            <person name="Morin N."/>
            <person name="Calcas X."/>
            <person name="Devillers H."/>
            <person name="Durrens P."/>
            <person name="Sherman D.J."/>
            <person name="Nicaud J.-M."/>
            <person name="Neuveglise C."/>
        </authorList>
    </citation>
    <scope>NUCLEOTIDE SEQUENCE</scope>
    <source>
        <strain evidence="2">CECT1137</strain>
    </source>
</reference>
<feature type="region of interest" description="Disordered" evidence="1">
    <location>
        <begin position="210"/>
        <end position="230"/>
    </location>
</feature>
<evidence type="ECO:0000313" key="2">
    <source>
        <dbReference type="EMBL" id="CDR49153.1"/>
    </source>
</evidence>
<evidence type="ECO:0000256" key="1">
    <source>
        <dbReference type="SAM" id="MobiDB-lite"/>
    </source>
</evidence>
<dbReference type="AlphaFoldDB" id="A0A061BME6"/>
<protein>
    <submittedName>
        <fullName evidence="2">RHTO0S23e01794g1_1</fullName>
    </submittedName>
</protein>
<sequence length="257" mass="28038">MADEVHDPRRPNQVASLVHSPLWRSVHLAAPPLIVPSLDAQQLHSHRRTRGTPLDSSPIIVQTVAEQRAGVMNNLHSPAARLSRDDQAWLRSRLEALVGRFQASVPRHAAANPVRDDAVRVALGRVTASLRSDVEVSRNRDDSWTIVGFLTWILMECKLQLRGDRPFDEDFLSRSSVSTSMHALGTATATTSRGSRSTMTMSAGTSRIWKPTLSGSSAAGRRFSTSTRSPNRSFCLSRGGTAELFEAGGVARDHRGG</sequence>